<dbReference type="Proteomes" id="UP000198742">
    <property type="component" value="Unassembled WGS sequence"/>
</dbReference>
<dbReference type="InterPro" id="IPR022764">
    <property type="entry name" value="Peptidase_S54_rhomboid_dom"/>
</dbReference>
<sequence length="319" mass="33605">MSQPPDGAPADGTATGVPTCYRHPGRETWIRCQRCDKPICPDCMRDAAVGFQCPDCVKEAARTSRQNRAMYGGERSADPRLTSLVLIGINAVVWLAVIATGWKNSDLIARLALVPKGTCESLSSSGYYPTAIGERLCTLGTGGDGHWVPGVADGAVWQLITSQFLHVEIWHIASNMLALWFLGPQLEAVLGRTRFLALYLLSGLAGSVAVLWLSGSGGLTLGASGAIYGLFGAYAVIAHKVRADLRSIATLLAVNLFITFAIPNISWQGHLGGIVGGAVVAAIIAYAPRTRRTLVQALGLGGFLLVLVALIAARIAALS</sequence>
<dbReference type="OrthoDB" id="9807874at2"/>
<evidence type="ECO:0000256" key="2">
    <source>
        <dbReference type="ARBA" id="ARBA00009045"/>
    </source>
</evidence>
<reference evidence="10" key="1">
    <citation type="submission" date="2016-10" db="EMBL/GenBank/DDBJ databases">
        <authorList>
            <person name="Varghese N."/>
            <person name="Submissions S."/>
        </authorList>
    </citation>
    <scope>NUCLEOTIDE SEQUENCE [LARGE SCALE GENOMIC DNA]</scope>
    <source>
        <strain evidence="10">DSM 22017</strain>
    </source>
</reference>
<dbReference type="RefSeq" id="WP_090968543.1">
    <property type="nucleotide sequence ID" value="NZ_FNRT01000002.1"/>
</dbReference>
<feature type="transmembrane region" description="Helical" evidence="7">
    <location>
        <begin position="245"/>
        <end position="263"/>
    </location>
</feature>
<protein>
    <submittedName>
        <fullName evidence="9">Membrane associated serine protease, rhomboid family</fullName>
    </submittedName>
</protein>
<dbReference type="GO" id="GO:0006508">
    <property type="term" value="P:proteolysis"/>
    <property type="evidence" value="ECO:0007669"/>
    <property type="project" value="UniProtKB-KW"/>
</dbReference>
<keyword evidence="9" id="KW-0645">Protease</keyword>
<comment type="similarity">
    <text evidence="2">Belongs to the peptidase S54 family.</text>
</comment>
<keyword evidence="3 7" id="KW-0812">Transmembrane</keyword>
<dbReference type="SUPFAM" id="SSF57845">
    <property type="entry name" value="B-box zinc-binding domain"/>
    <property type="match status" value="1"/>
</dbReference>
<feature type="transmembrane region" description="Helical" evidence="7">
    <location>
        <begin position="195"/>
        <end position="213"/>
    </location>
</feature>
<keyword evidence="4" id="KW-0378">Hydrolase</keyword>
<dbReference type="STRING" id="402596.SAMN04489844_1493"/>
<evidence type="ECO:0000256" key="1">
    <source>
        <dbReference type="ARBA" id="ARBA00004141"/>
    </source>
</evidence>
<dbReference type="AlphaFoldDB" id="A0A1H4NZQ5"/>
<proteinExistence type="inferred from homology"/>
<evidence type="ECO:0000256" key="5">
    <source>
        <dbReference type="ARBA" id="ARBA00022989"/>
    </source>
</evidence>
<feature type="transmembrane region" description="Helical" evidence="7">
    <location>
        <begin position="269"/>
        <end position="287"/>
    </location>
</feature>
<dbReference type="GO" id="GO:0004252">
    <property type="term" value="F:serine-type endopeptidase activity"/>
    <property type="evidence" value="ECO:0007669"/>
    <property type="project" value="InterPro"/>
</dbReference>
<dbReference type="InterPro" id="IPR035952">
    <property type="entry name" value="Rhomboid-like_sf"/>
</dbReference>
<name>A0A1H4NZQ5_9ACTN</name>
<dbReference type="EMBL" id="FNRT01000002">
    <property type="protein sequence ID" value="SEC00711.1"/>
    <property type="molecule type" value="Genomic_DNA"/>
</dbReference>
<dbReference type="Gene3D" id="1.20.1540.10">
    <property type="entry name" value="Rhomboid-like"/>
    <property type="match status" value="1"/>
</dbReference>
<organism evidence="9 10">
    <name type="scientific">Nocardioides exalbidus</name>
    <dbReference type="NCBI Taxonomy" id="402596"/>
    <lineage>
        <taxon>Bacteria</taxon>
        <taxon>Bacillati</taxon>
        <taxon>Actinomycetota</taxon>
        <taxon>Actinomycetes</taxon>
        <taxon>Propionibacteriales</taxon>
        <taxon>Nocardioidaceae</taxon>
        <taxon>Nocardioides</taxon>
    </lineage>
</organism>
<evidence type="ECO:0000256" key="3">
    <source>
        <dbReference type="ARBA" id="ARBA00022692"/>
    </source>
</evidence>
<accession>A0A1H4NZQ5</accession>
<dbReference type="PANTHER" id="PTHR43731">
    <property type="entry name" value="RHOMBOID PROTEASE"/>
    <property type="match status" value="1"/>
</dbReference>
<dbReference type="InterPro" id="IPR050925">
    <property type="entry name" value="Rhomboid_protease_S54"/>
</dbReference>
<keyword evidence="10" id="KW-1185">Reference proteome</keyword>
<dbReference type="Pfam" id="PF01694">
    <property type="entry name" value="Rhomboid"/>
    <property type="match status" value="1"/>
</dbReference>
<dbReference type="SUPFAM" id="SSF144091">
    <property type="entry name" value="Rhomboid-like"/>
    <property type="match status" value="1"/>
</dbReference>
<dbReference type="PANTHER" id="PTHR43731:SF14">
    <property type="entry name" value="PRESENILIN-ASSOCIATED RHOMBOID-LIKE PROTEIN, MITOCHONDRIAL"/>
    <property type="match status" value="1"/>
</dbReference>
<evidence type="ECO:0000256" key="7">
    <source>
        <dbReference type="SAM" id="Phobius"/>
    </source>
</evidence>
<feature type="transmembrane region" description="Helical" evidence="7">
    <location>
        <begin position="81"/>
        <end position="102"/>
    </location>
</feature>
<evidence type="ECO:0000313" key="10">
    <source>
        <dbReference type="Proteomes" id="UP000198742"/>
    </source>
</evidence>
<feature type="transmembrane region" description="Helical" evidence="7">
    <location>
        <begin position="294"/>
        <end position="317"/>
    </location>
</feature>
<keyword evidence="5 7" id="KW-1133">Transmembrane helix</keyword>
<dbReference type="GO" id="GO:0016020">
    <property type="term" value="C:membrane"/>
    <property type="evidence" value="ECO:0007669"/>
    <property type="project" value="UniProtKB-SubCell"/>
</dbReference>
<evidence type="ECO:0000313" key="9">
    <source>
        <dbReference type="EMBL" id="SEC00711.1"/>
    </source>
</evidence>
<evidence type="ECO:0000256" key="4">
    <source>
        <dbReference type="ARBA" id="ARBA00022801"/>
    </source>
</evidence>
<feature type="transmembrane region" description="Helical" evidence="7">
    <location>
        <begin position="219"/>
        <end position="238"/>
    </location>
</feature>
<keyword evidence="6 7" id="KW-0472">Membrane</keyword>
<comment type="subcellular location">
    <subcellularLocation>
        <location evidence="1">Membrane</location>
        <topology evidence="1">Multi-pass membrane protein</topology>
    </subcellularLocation>
</comment>
<gene>
    <name evidence="9" type="ORF">SAMN04489844_1493</name>
</gene>
<feature type="domain" description="Peptidase S54 rhomboid" evidence="8">
    <location>
        <begin position="154"/>
        <end position="285"/>
    </location>
</feature>
<evidence type="ECO:0000259" key="8">
    <source>
        <dbReference type="Pfam" id="PF01694"/>
    </source>
</evidence>
<evidence type="ECO:0000256" key="6">
    <source>
        <dbReference type="ARBA" id="ARBA00023136"/>
    </source>
</evidence>